<keyword evidence="2" id="KW-1185">Reference proteome</keyword>
<dbReference type="Proteomes" id="UP001338125">
    <property type="component" value="Unassembled WGS sequence"/>
</dbReference>
<accession>A0ABR0SJD6</accession>
<evidence type="ECO:0000313" key="1">
    <source>
        <dbReference type="EMBL" id="KAK5992233.1"/>
    </source>
</evidence>
<name>A0ABR0SJD6_9HYPO</name>
<sequence>MEEFFRLVRGAMEEPDRTHVQIHHQCGACGYLFMSGDPIVALVSLDGIVRPYKVGVFTKQGNCDGPEDISFKLCKHDCSSCLAAEETATFHMDCLNLFKNQCHVRDKYRRLWIAATNMYPWRRIRSLLLPHSEHGLWIAAREAFGFQDRLPPEIWEKIKGFVPSHVLWRYGSVMQLAREVNEAPLDEAVTYPLYEVESWTRGGQPTISMRENMHFSAMRLTFDFRGIKRIDRVPVEAMMKVDGFENSRDQAFVTQWAEHISQVKVNFKFGRGRLDVPVNQKMHIWDTPTPLGMIEHMPETPLRMRLVTINTDPRYCTGISFFSWNHATVAIFAHTKKQPSAVKTFRYFNNMHHSKLVWTYVPLTADDEVTAFGRRCSSSNLFGQMDVQLVLYKKSGRITIGTDSAPGTNEILCMADQAAQRYPILIHEVNYPFHSTAFVGLDPPSEIQQNVIPQSSLMTHQNNFSSAPLYDVVLAKVFKEVKTGLIKGILLEYRDGSKKALGQCRVGLDSVQSFTEPSFFHHTFVKLIPSRRHIRETAFATFASRPTNPPGVTPPPAWWSFQMVGTLEVYFNFHQFRPKVVGGVRIQH</sequence>
<protein>
    <submittedName>
        <fullName evidence="1">Uncharacterized protein</fullName>
    </submittedName>
</protein>
<organism evidence="1 2">
    <name type="scientific">Cladobotryum mycophilum</name>
    <dbReference type="NCBI Taxonomy" id="491253"/>
    <lineage>
        <taxon>Eukaryota</taxon>
        <taxon>Fungi</taxon>
        <taxon>Dikarya</taxon>
        <taxon>Ascomycota</taxon>
        <taxon>Pezizomycotina</taxon>
        <taxon>Sordariomycetes</taxon>
        <taxon>Hypocreomycetidae</taxon>
        <taxon>Hypocreales</taxon>
        <taxon>Hypocreaceae</taxon>
        <taxon>Cladobotryum</taxon>
    </lineage>
</organism>
<dbReference type="EMBL" id="JAVFKD010000012">
    <property type="protein sequence ID" value="KAK5992233.1"/>
    <property type="molecule type" value="Genomic_DNA"/>
</dbReference>
<evidence type="ECO:0000313" key="2">
    <source>
        <dbReference type="Proteomes" id="UP001338125"/>
    </source>
</evidence>
<reference evidence="1 2" key="1">
    <citation type="submission" date="2024-01" db="EMBL/GenBank/DDBJ databases">
        <title>Complete genome of Cladobotryum mycophilum ATHUM6906.</title>
        <authorList>
            <person name="Christinaki A.C."/>
            <person name="Myridakis A.I."/>
            <person name="Kouvelis V.N."/>
        </authorList>
    </citation>
    <scope>NUCLEOTIDE SEQUENCE [LARGE SCALE GENOMIC DNA]</scope>
    <source>
        <strain evidence="1 2">ATHUM6906</strain>
    </source>
</reference>
<comment type="caution">
    <text evidence="1">The sequence shown here is derived from an EMBL/GenBank/DDBJ whole genome shotgun (WGS) entry which is preliminary data.</text>
</comment>
<proteinExistence type="predicted"/>
<gene>
    <name evidence="1" type="ORF">PT974_05634</name>
</gene>